<feature type="domain" description="Transmembrane protein 135 N-terminal" evidence="7">
    <location>
        <begin position="38"/>
        <end position="138"/>
    </location>
</feature>
<keyword evidence="9" id="KW-1185">Reference proteome</keyword>
<proteinExistence type="inferred from homology"/>
<evidence type="ECO:0000256" key="2">
    <source>
        <dbReference type="ARBA" id="ARBA00008924"/>
    </source>
</evidence>
<sequence>MVNTISKELAQHVINGGFIHCRDIHDHSCAWNTLLKFLTVMKIAFKFYLPIHGIPMLFRRKKLVEKPVECMKILLKNLLQSCLFMASYVAIFRYLQCFLKNSRGKIDRWNVMIPGFLCSFGILFEPQSRRSELSLYLIPRFLEAVWMFLEKRGLVRFVPHWDIIVFCFAMGILMYCYQNEQKAIKPTYLSMFKSFWGEN</sequence>
<dbReference type="EMBL" id="RRYP01014612">
    <property type="protein sequence ID" value="TNV75888.1"/>
    <property type="molecule type" value="Genomic_DNA"/>
</dbReference>
<keyword evidence="5 6" id="KW-0472">Membrane</keyword>
<dbReference type="PANTHER" id="PTHR12459:SF15">
    <property type="entry name" value="TRANSMEMBRANE PROTEIN 135"/>
    <property type="match status" value="1"/>
</dbReference>
<comment type="subcellular location">
    <subcellularLocation>
        <location evidence="1">Endomembrane system</location>
        <topology evidence="1">Multi-pass membrane protein</topology>
    </subcellularLocation>
</comment>
<evidence type="ECO:0000256" key="1">
    <source>
        <dbReference type="ARBA" id="ARBA00004127"/>
    </source>
</evidence>
<reference evidence="8" key="1">
    <citation type="submission" date="2019-06" db="EMBL/GenBank/DDBJ databases">
        <authorList>
            <person name="Zheng W."/>
        </authorList>
    </citation>
    <scope>NUCLEOTIDE SEQUENCE</scope>
    <source>
        <strain evidence="8">QDHG01</strain>
    </source>
</reference>
<evidence type="ECO:0000256" key="4">
    <source>
        <dbReference type="ARBA" id="ARBA00022989"/>
    </source>
</evidence>
<dbReference type="Pfam" id="PF15982">
    <property type="entry name" value="TMEM135_C_rich"/>
    <property type="match status" value="1"/>
</dbReference>
<name>A0A8J8SZE7_HALGN</name>
<accession>A0A8J8SZE7</accession>
<feature type="transmembrane region" description="Helical" evidence="6">
    <location>
        <begin position="161"/>
        <end position="177"/>
    </location>
</feature>
<comment type="similarity">
    <text evidence="2">Belongs to the TMEM135 family.</text>
</comment>
<dbReference type="Proteomes" id="UP000785679">
    <property type="component" value="Unassembled WGS sequence"/>
</dbReference>
<organism evidence="8 9">
    <name type="scientific">Halteria grandinella</name>
    <dbReference type="NCBI Taxonomy" id="5974"/>
    <lineage>
        <taxon>Eukaryota</taxon>
        <taxon>Sar</taxon>
        <taxon>Alveolata</taxon>
        <taxon>Ciliophora</taxon>
        <taxon>Intramacronucleata</taxon>
        <taxon>Spirotrichea</taxon>
        <taxon>Stichotrichia</taxon>
        <taxon>Sporadotrichida</taxon>
        <taxon>Halteriidae</taxon>
        <taxon>Halteria</taxon>
    </lineage>
</organism>
<evidence type="ECO:0000313" key="8">
    <source>
        <dbReference type="EMBL" id="TNV75888.1"/>
    </source>
</evidence>
<dbReference type="InterPro" id="IPR031926">
    <property type="entry name" value="TMEM135_N"/>
</dbReference>
<dbReference type="OrthoDB" id="291792at2759"/>
<evidence type="ECO:0000256" key="5">
    <source>
        <dbReference type="ARBA" id="ARBA00023136"/>
    </source>
</evidence>
<evidence type="ECO:0000256" key="3">
    <source>
        <dbReference type="ARBA" id="ARBA00022692"/>
    </source>
</evidence>
<gene>
    <name evidence="8" type="ORF">FGO68_gene10766</name>
</gene>
<dbReference type="AlphaFoldDB" id="A0A8J8SZE7"/>
<keyword evidence="4 6" id="KW-1133">Transmembrane helix</keyword>
<dbReference type="PANTHER" id="PTHR12459">
    <property type="entry name" value="TRANSMEMBRANE PROTEIN 135-RELATED"/>
    <property type="match status" value="1"/>
</dbReference>
<evidence type="ECO:0000259" key="7">
    <source>
        <dbReference type="Pfam" id="PF15982"/>
    </source>
</evidence>
<evidence type="ECO:0000313" key="9">
    <source>
        <dbReference type="Proteomes" id="UP000785679"/>
    </source>
</evidence>
<protein>
    <recommendedName>
        <fullName evidence="7">Transmembrane protein 135 N-terminal domain-containing protein</fullName>
    </recommendedName>
</protein>
<dbReference type="InterPro" id="IPR026749">
    <property type="entry name" value="Tmem135"/>
</dbReference>
<comment type="caution">
    <text evidence="8">The sequence shown here is derived from an EMBL/GenBank/DDBJ whole genome shotgun (WGS) entry which is preliminary data.</text>
</comment>
<dbReference type="GO" id="GO:0012505">
    <property type="term" value="C:endomembrane system"/>
    <property type="evidence" value="ECO:0007669"/>
    <property type="project" value="UniProtKB-SubCell"/>
</dbReference>
<keyword evidence="3 6" id="KW-0812">Transmembrane</keyword>
<evidence type="ECO:0000256" key="6">
    <source>
        <dbReference type="SAM" id="Phobius"/>
    </source>
</evidence>